<evidence type="ECO:0000313" key="2">
    <source>
        <dbReference type="Proteomes" id="UP001060085"/>
    </source>
</evidence>
<organism evidence="1 2">
    <name type="scientific">Catharanthus roseus</name>
    <name type="common">Madagascar periwinkle</name>
    <name type="synonym">Vinca rosea</name>
    <dbReference type="NCBI Taxonomy" id="4058"/>
    <lineage>
        <taxon>Eukaryota</taxon>
        <taxon>Viridiplantae</taxon>
        <taxon>Streptophyta</taxon>
        <taxon>Embryophyta</taxon>
        <taxon>Tracheophyta</taxon>
        <taxon>Spermatophyta</taxon>
        <taxon>Magnoliopsida</taxon>
        <taxon>eudicotyledons</taxon>
        <taxon>Gunneridae</taxon>
        <taxon>Pentapetalae</taxon>
        <taxon>asterids</taxon>
        <taxon>lamiids</taxon>
        <taxon>Gentianales</taxon>
        <taxon>Apocynaceae</taxon>
        <taxon>Rauvolfioideae</taxon>
        <taxon>Vinceae</taxon>
        <taxon>Catharanthinae</taxon>
        <taxon>Catharanthus</taxon>
    </lineage>
</organism>
<gene>
    <name evidence="1" type="ORF">M9H77_10084</name>
</gene>
<dbReference type="EMBL" id="CM044702">
    <property type="protein sequence ID" value="KAI5679134.1"/>
    <property type="molecule type" value="Genomic_DNA"/>
</dbReference>
<dbReference type="Proteomes" id="UP001060085">
    <property type="component" value="Linkage Group LG02"/>
</dbReference>
<accession>A0ACC0C2M0</accession>
<proteinExistence type="predicted"/>
<reference evidence="2" key="1">
    <citation type="journal article" date="2023" name="Nat. Plants">
        <title>Single-cell RNA sequencing provides a high-resolution roadmap for understanding the multicellular compartmentation of specialized metabolism.</title>
        <authorList>
            <person name="Sun S."/>
            <person name="Shen X."/>
            <person name="Li Y."/>
            <person name="Li Y."/>
            <person name="Wang S."/>
            <person name="Li R."/>
            <person name="Zhang H."/>
            <person name="Shen G."/>
            <person name="Guo B."/>
            <person name="Wei J."/>
            <person name="Xu J."/>
            <person name="St-Pierre B."/>
            <person name="Chen S."/>
            <person name="Sun C."/>
        </authorList>
    </citation>
    <scope>NUCLEOTIDE SEQUENCE [LARGE SCALE GENOMIC DNA]</scope>
</reference>
<comment type="caution">
    <text evidence="1">The sequence shown here is derived from an EMBL/GenBank/DDBJ whole genome shotgun (WGS) entry which is preliminary data.</text>
</comment>
<keyword evidence="2" id="KW-1185">Reference proteome</keyword>
<evidence type="ECO:0000313" key="1">
    <source>
        <dbReference type="EMBL" id="KAI5679134.1"/>
    </source>
</evidence>
<protein>
    <submittedName>
        <fullName evidence="1">Uncharacterized protein</fullName>
    </submittedName>
</protein>
<name>A0ACC0C2M0_CATRO</name>
<sequence length="551" mass="60206">MGESVVERPTIENKMGESVHSAATLEVSVSFGRFENDSLSWEKWSSFSPNKYLEEVGKCSTPGSVAQKKAYFEAHYKKIAARKAEQQSEQEKSMAVSVPSSSSDEQEQRDLVKNEPATNGDLHLTIHEKPSQDVNSELSRADEIQITTSENGKLDQDNEIAVNSQGSTIEETKEELDGTSANLESGIDKEETEEDLISIQADPDSSVREGSIEVLEESAKDNPPQRTEQSPKVDEAKKAVADRSKSQKLSARYSTKKMTPRKKEQTTLAAERKKVTSPAIRSSLAASPATKSSSSAAKLSHLSTPRLSKSTMTPVSQSSVKKVNGSSSAKSKITSGGYRKSGPTSLHMSLSLDPGNSGASFTTTRKSLIMEQMGDKDIVRRAFKTFQNRINGLRSSTDGLFGGQQQVSYKGSEQKVTNASTPQKENEGRRKTAEKINQRSHPGNRSHTVSMGLHKGLVADKKSTIAPSASLRNDARAEKPKEEKANMRGAGRTELGAKKKEEKEAEMKNVRRAINSTSSSLPAFNRGKLISKNPLEKEDKSKTHNQLTSKR</sequence>